<dbReference type="InterPro" id="IPR027417">
    <property type="entry name" value="P-loop_NTPase"/>
</dbReference>
<keyword evidence="1" id="KW-0479">Metal-binding</keyword>
<dbReference type="EMBL" id="CACVKT020009048">
    <property type="protein sequence ID" value="CAC5419650.1"/>
    <property type="molecule type" value="Genomic_DNA"/>
</dbReference>
<comment type="similarity">
    <text evidence="2">Belongs to the TRAFAC class TrmE-Era-EngA-EngB-Septin-like GTPase superfamily. Septin GTPase family.</text>
</comment>
<evidence type="ECO:0008006" key="9">
    <source>
        <dbReference type="Google" id="ProtNLM"/>
    </source>
</evidence>
<keyword evidence="2" id="KW-0342">GTP-binding</keyword>
<feature type="compositionally biased region" description="Basic and acidic residues" evidence="4">
    <location>
        <begin position="206"/>
        <end position="219"/>
    </location>
</feature>
<dbReference type="Proteomes" id="UP000507470">
    <property type="component" value="Unassembled WGS sequence"/>
</dbReference>
<dbReference type="AlphaFoldDB" id="A0A6J8EGQ5"/>
<evidence type="ECO:0000259" key="5">
    <source>
        <dbReference type="PROSITE" id="PS50119"/>
    </source>
</evidence>
<feature type="region of interest" description="Disordered" evidence="4">
    <location>
        <begin position="1"/>
        <end position="134"/>
    </location>
</feature>
<evidence type="ECO:0000259" key="6">
    <source>
        <dbReference type="PROSITE" id="PS50853"/>
    </source>
</evidence>
<keyword evidence="8" id="KW-1185">Reference proteome</keyword>
<sequence length="835" mass="94748">MDDYDDEDYNKTPTPQNGGLNFFSRNSSRASSSTSVNNLFSKTARERTDASSASSRASGKVGFQANVPPRGTNARATPNNSVRRSVSLRTGSSASKTLPERKASGRNSVIAKTTDDIKKKKSTNGRNSVSNKLESDNSKLVLDSNAIKSLFCEPCQQQCIDVKAESYCKNCEEALCDSCAGTHRNSKITRDHAVLLLDDMSNPRPKVKDDQYPSKPGKPEKVTIESTTCTISWEPSTGPVDCYEVRYKVKTSKTWSKVQTEGPHCIFTVQNLKGRTAYNFQVRGIAGSIEGPFSYVSEPYETKVSLAWRLMQTAKKVEDGSPAKYKLELDEKLSARNEKAKTRKCVLGNKRLGVTVGEKTIMMVGATGAGKTTLVDGMINFITDVALDDEFRFTMIDLTSEEKNKESNQAISQTEWITCYQICHQEGCKVPFNVNIIDTPGFGDTRGIKRDEAIVEQIRSFFTTPGEIGIQTLDAVCFVVQSPLARLSPSQRYIFHSILSIFGKDIVDNIFVLITFADGNIPPVLASLKEAEVPFKEHFSFNNSALFVDPTKNKTAPMFWEMGQESFDIFFRNLQTVQTKSLQLTAEVLVERRQIELNIKSLQEEIKVGLHTLHRVEIEKKIIKDHEKDINANKNFIFTVPQEYFVKVMLPPGQHTTTCLRCNRTCHDDCTYLDNDEKHKCFVFNKRGFCTICIEHCYWREHVNCNYIYQMRVRHVTGELKELRQKYQIASNEKEKHEKFVKAVTVELNKQANEVWNKMKTVRKSLQRLSEIALRPNPLTDVEYVKLLIENEKREAKPGWQTRVQMLEELKQRAQIITEMPEKKSQLWETVKAKD</sequence>
<keyword evidence="2" id="KW-0547">Nucleotide-binding</keyword>
<feature type="region of interest" description="Disordered" evidence="4">
    <location>
        <begin position="200"/>
        <end position="219"/>
    </location>
</feature>
<evidence type="ECO:0000256" key="3">
    <source>
        <dbReference type="SAM" id="Coils"/>
    </source>
</evidence>
<dbReference type="InterPro" id="IPR036116">
    <property type="entry name" value="FN3_sf"/>
</dbReference>
<evidence type="ECO:0000313" key="8">
    <source>
        <dbReference type="Proteomes" id="UP000507470"/>
    </source>
</evidence>
<dbReference type="Pfam" id="PF00735">
    <property type="entry name" value="Septin"/>
    <property type="match status" value="1"/>
</dbReference>
<dbReference type="InterPro" id="IPR013783">
    <property type="entry name" value="Ig-like_fold"/>
</dbReference>
<dbReference type="InterPro" id="IPR003961">
    <property type="entry name" value="FN3_dom"/>
</dbReference>
<proteinExistence type="inferred from homology"/>
<dbReference type="Gene3D" id="3.40.50.300">
    <property type="entry name" value="P-loop containing nucleotide triphosphate hydrolases"/>
    <property type="match status" value="1"/>
</dbReference>
<dbReference type="SUPFAM" id="SSF52540">
    <property type="entry name" value="P-loop containing nucleoside triphosphate hydrolases"/>
    <property type="match status" value="1"/>
</dbReference>
<reference evidence="7 8" key="1">
    <citation type="submission" date="2020-06" db="EMBL/GenBank/DDBJ databases">
        <authorList>
            <person name="Li R."/>
            <person name="Bekaert M."/>
        </authorList>
    </citation>
    <scope>NUCLEOTIDE SEQUENCE [LARGE SCALE GENOMIC DNA]</scope>
    <source>
        <strain evidence="8">wild</strain>
    </source>
</reference>
<keyword evidence="1" id="KW-0863">Zinc-finger</keyword>
<feature type="domain" description="B box-type" evidence="5">
    <location>
        <begin position="147"/>
        <end position="197"/>
    </location>
</feature>
<keyword evidence="3" id="KW-0175">Coiled coil</keyword>
<accession>A0A6J8EGQ5</accession>
<protein>
    <recommendedName>
        <fullName evidence="9">Fibronectin type-III domain-containing protein</fullName>
    </recommendedName>
</protein>
<organism evidence="7 8">
    <name type="scientific">Mytilus coruscus</name>
    <name type="common">Sea mussel</name>
    <dbReference type="NCBI Taxonomy" id="42192"/>
    <lineage>
        <taxon>Eukaryota</taxon>
        <taxon>Metazoa</taxon>
        <taxon>Spiralia</taxon>
        <taxon>Lophotrochozoa</taxon>
        <taxon>Mollusca</taxon>
        <taxon>Bivalvia</taxon>
        <taxon>Autobranchia</taxon>
        <taxon>Pteriomorphia</taxon>
        <taxon>Mytilida</taxon>
        <taxon>Mytiloidea</taxon>
        <taxon>Mytilidae</taxon>
        <taxon>Mytilinae</taxon>
        <taxon>Mytilus</taxon>
    </lineage>
</organism>
<name>A0A6J8EGQ5_MYTCO</name>
<feature type="compositionally biased region" description="Low complexity" evidence="4">
    <location>
        <begin position="21"/>
        <end position="38"/>
    </location>
</feature>
<dbReference type="SMART" id="SM00060">
    <property type="entry name" value="FN3"/>
    <property type="match status" value="1"/>
</dbReference>
<dbReference type="Pfam" id="PF00041">
    <property type="entry name" value="fn3"/>
    <property type="match status" value="1"/>
</dbReference>
<dbReference type="PROSITE" id="PS50853">
    <property type="entry name" value="FN3"/>
    <property type="match status" value="1"/>
</dbReference>
<keyword evidence="1" id="KW-0862">Zinc</keyword>
<feature type="domain" description="Fibronectin type-III" evidence="6">
    <location>
        <begin position="215"/>
        <end position="305"/>
    </location>
</feature>
<dbReference type="PANTHER" id="PTHR32046">
    <property type="entry name" value="G DOMAIN-CONTAINING PROTEIN"/>
    <property type="match status" value="1"/>
</dbReference>
<dbReference type="PROSITE" id="PS50119">
    <property type="entry name" value="ZF_BBOX"/>
    <property type="match status" value="1"/>
</dbReference>
<evidence type="ECO:0000256" key="4">
    <source>
        <dbReference type="SAM" id="MobiDB-lite"/>
    </source>
</evidence>
<feature type="compositionally biased region" description="Polar residues" evidence="4">
    <location>
        <begin position="74"/>
        <end position="96"/>
    </location>
</feature>
<dbReference type="SUPFAM" id="SSF49265">
    <property type="entry name" value="Fibronectin type III"/>
    <property type="match status" value="1"/>
</dbReference>
<dbReference type="OrthoDB" id="8954335at2759"/>
<dbReference type="CDD" id="cd00063">
    <property type="entry name" value="FN3"/>
    <property type="match status" value="1"/>
</dbReference>
<dbReference type="CDD" id="cd19757">
    <property type="entry name" value="Bbox1"/>
    <property type="match status" value="1"/>
</dbReference>
<evidence type="ECO:0000313" key="7">
    <source>
        <dbReference type="EMBL" id="CAC5419650.1"/>
    </source>
</evidence>
<dbReference type="GO" id="GO:0005525">
    <property type="term" value="F:GTP binding"/>
    <property type="evidence" value="ECO:0007669"/>
    <property type="project" value="UniProtKB-KW"/>
</dbReference>
<gene>
    <name evidence="7" type="ORF">MCOR_51960</name>
</gene>
<feature type="coiled-coil region" evidence="3">
    <location>
        <begin position="713"/>
        <end position="740"/>
    </location>
</feature>
<dbReference type="InterPro" id="IPR030379">
    <property type="entry name" value="G_SEPTIN_dom"/>
</dbReference>
<dbReference type="GO" id="GO:0008270">
    <property type="term" value="F:zinc ion binding"/>
    <property type="evidence" value="ECO:0007669"/>
    <property type="project" value="UniProtKB-KW"/>
</dbReference>
<dbReference type="PANTHER" id="PTHR32046:SF14">
    <property type="match status" value="1"/>
</dbReference>
<evidence type="ECO:0000256" key="2">
    <source>
        <dbReference type="RuleBase" id="RU004560"/>
    </source>
</evidence>
<evidence type="ECO:0000256" key="1">
    <source>
        <dbReference type="PROSITE-ProRule" id="PRU00024"/>
    </source>
</evidence>
<dbReference type="Gene3D" id="2.60.40.10">
    <property type="entry name" value="Immunoglobulins"/>
    <property type="match status" value="1"/>
</dbReference>
<dbReference type="InterPro" id="IPR000315">
    <property type="entry name" value="Znf_B-box"/>
</dbReference>